<dbReference type="SUPFAM" id="SSF55961">
    <property type="entry name" value="Bet v1-like"/>
    <property type="match status" value="1"/>
</dbReference>
<evidence type="ECO:0008006" key="3">
    <source>
        <dbReference type="Google" id="ProtNLM"/>
    </source>
</evidence>
<evidence type="ECO:0000313" key="1">
    <source>
        <dbReference type="EMBL" id="QDS97756.1"/>
    </source>
</evidence>
<sequence length="164" mass="19139">MADIKIEKNPERGGYVLRANCVVPERIERVFDYFANAFNLEELTPRWLNFTVATPPPIVMREGVLIDYRLTLHGIPVRWQSEISAWEPHRRFVDQALRSPYRWWHHEHLFEEVEGGTRVTDIVQYGVPGGALIHFLAVKRDVQRIFEYRQQQLAAVFPNSGPGE</sequence>
<reference evidence="1 2" key="1">
    <citation type="submission" date="2019-02" db="EMBL/GenBank/DDBJ databases">
        <title>Deep-cultivation of Planctomycetes and their phenomic and genomic characterization uncovers novel biology.</title>
        <authorList>
            <person name="Wiegand S."/>
            <person name="Jogler M."/>
            <person name="Boedeker C."/>
            <person name="Pinto D."/>
            <person name="Vollmers J."/>
            <person name="Rivas-Marin E."/>
            <person name="Kohn T."/>
            <person name="Peeters S.H."/>
            <person name="Heuer A."/>
            <person name="Rast P."/>
            <person name="Oberbeckmann S."/>
            <person name="Bunk B."/>
            <person name="Jeske O."/>
            <person name="Meyerdierks A."/>
            <person name="Storesund J.E."/>
            <person name="Kallscheuer N."/>
            <person name="Luecker S."/>
            <person name="Lage O.M."/>
            <person name="Pohl T."/>
            <person name="Merkel B.J."/>
            <person name="Hornburger P."/>
            <person name="Mueller R.-W."/>
            <person name="Bruemmer F."/>
            <person name="Labrenz M."/>
            <person name="Spormann A.M."/>
            <person name="Op den Camp H."/>
            <person name="Overmann J."/>
            <person name="Amann R."/>
            <person name="Jetten M.S.M."/>
            <person name="Mascher T."/>
            <person name="Medema M.H."/>
            <person name="Devos D.P."/>
            <person name="Kaster A.-K."/>
            <person name="Ovreas L."/>
            <person name="Rohde M."/>
            <person name="Galperin M.Y."/>
            <person name="Jogler C."/>
        </authorList>
    </citation>
    <scope>NUCLEOTIDE SEQUENCE [LARGE SCALE GENOMIC DNA]</scope>
    <source>
        <strain evidence="1 2">HG15A2</strain>
    </source>
</reference>
<dbReference type="InterPro" id="IPR023393">
    <property type="entry name" value="START-like_dom_sf"/>
</dbReference>
<dbReference type="AlphaFoldDB" id="A0A517MSA2"/>
<organism evidence="1 2">
    <name type="scientific">Adhaeretor mobilis</name>
    <dbReference type="NCBI Taxonomy" id="1930276"/>
    <lineage>
        <taxon>Bacteria</taxon>
        <taxon>Pseudomonadati</taxon>
        <taxon>Planctomycetota</taxon>
        <taxon>Planctomycetia</taxon>
        <taxon>Pirellulales</taxon>
        <taxon>Lacipirellulaceae</taxon>
        <taxon>Adhaeretor</taxon>
    </lineage>
</organism>
<dbReference type="KEGG" id="amob:HG15A2_10230"/>
<dbReference type="Proteomes" id="UP000319852">
    <property type="component" value="Chromosome"/>
</dbReference>
<accession>A0A517MSA2</accession>
<dbReference type="CDD" id="cd07820">
    <property type="entry name" value="SRPBCC_3"/>
    <property type="match status" value="1"/>
</dbReference>
<dbReference type="EMBL" id="CP036263">
    <property type="protein sequence ID" value="QDS97756.1"/>
    <property type="molecule type" value="Genomic_DNA"/>
</dbReference>
<proteinExistence type="predicted"/>
<evidence type="ECO:0000313" key="2">
    <source>
        <dbReference type="Proteomes" id="UP000319852"/>
    </source>
</evidence>
<dbReference type="RefSeq" id="WP_218932332.1">
    <property type="nucleotide sequence ID" value="NZ_CP036263.1"/>
</dbReference>
<dbReference type="Gene3D" id="3.30.530.20">
    <property type="match status" value="1"/>
</dbReference>
<gene>
    <name evidence="1" type="ORF">HG15A2_10230</name>
</gene>
<name>A0A517MSA2_9BACT</name>
<keyword evidence="2" id="KW-1185">Reference proteome</keyword>
<protein>
    <recommendedName>
        <fullName evidence="3">CDP-paratose 2-epimerase</fullName>
    </recommendedName>
</protein>